<dbReference type="InterPro" id="IPR032675">
    <property type="entry name" value="LRR_dom_sf"/>
</dbReference>
<dbReference type="SUPFAM" id="SSF52047">
    <property type="entry name" value="RNI-like"/>
    <property type="match status" value="1"/>
</dbReference>
<proteinExistence type="predicted"/>
<gene>
    <name evidence="1" type="ORF">CALVIDRAFT_538966</name>
</gene>
<evidence type="ECO:0008006" key="3">
    <source>
        <dbReference type="Google" id="ProtNLM"/>
    </source>
</evidence>
<dbReference type="EMBL" id="KV417294">
    <property type="protein sequence ID" value="KZO94511.1"/>
    <property type="molecule type" value="Genomic_DNA"/>
</dbReference>
<reference evidence="1 2" key="1">
    <citation type="journal article" date="2016" name="Mol. Biol. Evol.">
        <title>Comparative Genomics of Early-Diverging Mushroom-Forming Fungi Provides Insights into the Origins of Lignocellulose Decay Capabilities.</title>
        <authorList>
            <person name="Nagy L.G."/>
            <person name="Riley R."/>
            <person name="Tritt A."/>
            <person name="Adam C."/>
            <person name="Daum C."/>
            <person name="Floudas D."/>
            <person name="Sun H."/>
            <person name="Yadav J.S."/>
            <person name="Pangilinan J."/>
            <person name="Larsson K.H."/>
            <person name="Matsuura K."/>
            <person name="Barry K."/>
            <person name="Labutti K."/>
            <person name="Kuo R."/>
            <person name="Ohm R.A."/>
            <person name="Bhattacharya S.S."/>
            <person name="Shirouzu T."/>
            <person name="Yoshinaga Y."/>
            <person name="Martin F.M."/>
            <person name="Grigoriev I.V."/>
            <person name="Hibbett D.S."/>
        </authorList>
    </citation>
    <scope>NUCLEOTIDE SEQUENCE [LARGE SCALE GENOMIC DNA]</scope>
    <source>
        <strain evidence="1 2">TUFC12733</strain>
    </source>
</reference>
<evidence type="ECO:0000313" key="2">
    <source>
        <dbReference type="Proteomes" id="UP000076738"/>
    </source>
</evidence>
<dbReference type="Gene3D" id="3.80.10.10">
    <property type="entry name" value="Ribonuclease Inhibitor"/>
    <property type="match status" value="1"/>
</dbReference>
<evidence type="ECO:0000313" key="1">
    <source>
        <dbReference type="EMBL" id="KZO94511.1"/>
    </source>
</evidence>
<keyword evidence="2" id="KW-1185">Reference proteome</keyword>
<sequence>MAWAHRNKRSRTERVDRELSDSPARRAFFNTLTVELVQYILRLATDVPVAFDTSWSWVLDEDRVRTRRLIIDSLQTKASLSLVSKPFHLLVDQYLYEALLLRCPPTCDAIRRLPSHLRARKRGRRPARGDRVRRLELHFEVSPRDEWTPAWDTLWGLLPVCPNLEALYFHPRRVLWPHPKSFEDLHRVWCVDGSTSLPFWTVPSEKFVRNIARTWGRTLRRLDISCHVRFPLSYFQPMLASMCSLQVIHIAKLEDTLPPTPIACSRKKWIGTLPAGEQMRHLHTLFLESMPLPIAAGQRPQLKHITIWNRYIRGVEDHVRDLLRIHALSIVSLYYHQVHNTRVVLPDILDMLPNLEHLRLRDCWRSSWDVMLPTRSHMKIRAITVFLLDVMSTHEYSLIADVKKLLDRVQEGRIPALKKIQVAGRTCEQFLRPDRLGARLLRMGITWELRPDLIAWYD</sequence>
<dbReference type="AlphaFoldDB" id="A0A167KCX6"/>
<name>A0A167KCX6_CALVF</name>
<accession>A0A167KCX6</accession>
<protein>
    <recommendedName>
        <fullName evidence="3">F-box domain-containing protein</fullName>
    </recommendedName>
</protein>
<dbReference type="Proteomes" id="UP000076738">
    <property type="component" value="Unassembled WGS sequence"/>
</dbReference>
<organism evidence="1 2">
    <name type="scientific">Calocera viscosa (strain TUFC12733)</name>
    <dbReference type="NCBI Taxonomy" id="1330018"/>
    <lineage>
        <taxon>Eukaryota</taxon>
        <taxon>Fungi</taxon>
        <taxon>Dikarya</taxon>
        <taxon>Basidiomycota</taxon>
        <taxon>Agaricomycotina</taxon>
        <taxon>Dacrymycetes</taxon>
        <taxon>Dacrymycetales</taxon>
        <taxon>Dacrymycetaceae</taxon>
        <taxon>Calocera</taxon>
    </lineage>
</organism>
<dbReference type="OrthoDB" id="3232644at2759"/>